<reference evidence="1 2" key="1">
    <citation type="journal article" date="2016" name="Nat. Commun.">
        <title>Thousands of microbial genomes shed light on interconnected biogeochemical processes in an aquifer system.</title>
        <authorList>
            <person name="Anantharaman K."/>
            <person name="Brown C.T."/>
            <person name="Hug L.A."/>
            <person name="Sharon I."/>
            <person name="Castelle C.J."/>
            <person name="Probst A.J."/>
            <person name="Thomas B.C."/>
            <person name="Singh A."/>
            <person name="Wilkins M.J."/>
            <person name="Karaoz U."/>
            <person name="Brodie E.L."/>
            <person name="Williams K.H."/>
            <person name="Hubbard S.S."/>
            <person name="Banfield J.F."/>
        </authorList>
    </citation>
    <scope>NUCLEOTIDE SEQUENCE [LARGE SCALE GENOMIC DNA]</scope>
</reference>
<evidence type="ECO:0000313" key="2">
    <source>
        <dbReference type="Proteomes" id="UP000178892"/>
    </source>
</evidence>
<name>A0A1F5NUF1_9BACT</name>
<evidence type="ECO:0000313" key="1">
    <source>
        <dbReference type="EMBL" id="OGE80970.1"/>
    </source>
</evidence>
<dbReference type="Pfam" id="PF19828">
    <property type="entry name" value="DUF6309"/>
    <property type="match status" value="1"/>
</dbReference>
<dbReference type="STRING" id="1817825.A2720_03620"/>
<proteinExistence type="predicted"/>
<dbReference type="InterPro" id="IPR046276">
    <property type="entry name" value="DUF6309"/>
</dbReference>
<organism evidence="1 2">
    <name type="scientific">Candidatus Doudnabacteria bacterium RIFCSPHIGHO2_01_FULL_46_24</name>
    <dbReference type="NCBI Taxonomy" id="1817825"/>
    <lineage>
        <taxon>Bacteria</taxon>
        <taxon>Candidatus Doudnaibacteriota</taxon>
    </lineage>
</organism>
<dbReference type="Proteomes" id="UP000178892">
    <property type="component" value="Unassembled WGS sequence"/>
</dbReference>
<sequence length="170" mass="19370">MTWPTKKFGPITFDSILKAFDGQHDVKKGSNSWTRNALIAANNQFNGKWSFNTLNKEQLLKIVLPYHTSEHGGIELVPKSGMTIEDTINKIKSIPDYNIRNPDCWKKIVYLKQVPMNPVFLSVSLPSWPDYQDIILLPGEHFIHLDGLHRLIAWGLDDRLDEVTAFIAGL</sequence>
<accession>A0A1F5NUF1</accession>
<gene>
    <name evidence="1" type="ORF">A2720_03620</name>
</gene>
<comment type="caution">
    <text evidence="1">The sequence shown here is derived from an EMBL/GenBank/DDBJ whole genome shotgun (WGS) entry which is preliminary data.</text>
</comment>
<dbReference type="EMBL" id="MFEL01000012">
    <property type="protein sequence ID" value="OGE80970.1"/>
    <property type="molecule type" value="Genomic_DNA"/>
</dbReference>
<protein>
    <submittedName>
        <fullName evidence="1">Uncharacterized protein</fullName>
    </submittedName>
</protein>
<dbReference type="AlphaFoldDB" id="A0A1F5NUF1"/>